<name>A0A225VLJ0_9STRA</name>
<keyword evidence="2" id="KW-1185">Reference proteome</keyword>
<dbReference type="EMBL" id="NBNE01004178">
    <property type="protein sequence ID" value="OWZ05964.1"/>
    <property type="molecule type" value="Genomic_DNA"/>
</dbReference>
<protein>
    <submittedName>
        <fullName evidence="1">Uncharacterized protein</fullName>
    </submittedName>
</protein>
<dbReference type="Proteomes" id="UP000198211">
    <property type="component" value="Unassembled WGS sequence"/>
</dbReference>
<evidence type="ECO:0000313" key="2">
    <source>
        <dbReference type="Proteomes" id="UP000198211"/>
    </source>
</evidence>
<organism evidence="1 2">
    <name type="scientific">Phytophthora megakarya</name>
    <dbReference type="NCBI Taxonomy" id="4795"/>
    <lineage>
        <taxon>Eukaryota</taxon>
        <taxon>Sar</taxon>
        <taxon>Stramenopiles</taxon>
        <taxon>Oomycota</taxon>
        <taxon>Peronosporomycetes</taxon>
        <taxon>Peronosporales</taxon>
        <taxon>Peronosporaceae</taxon>
        <taxon>Phytophthora</taxon>
    </lineage>
</organism>
<sequence>MRTGHWTEEVLAFADIINVVLLKDPPRYTYQLSSFKAQDSSGQQKRQALTLKISKTHKEHAQEDARAVIE</sequence>
<comment type="caution">
    <text evidence="1">The sequence shown here is derived from an EMBL/GenBank/DDBJ whole genome shotgun (WGS) entry which is preliminary data.</text>
</comment>
<reference evidence="2" key="1">
    <citation type="submission" date="2017-03" db="EMBL/GenBank/DDBJ databases">
        <title>Phytopthora megakarya and P. palmivora, two closely related causual agents of cacao black pod achieved similar genome size and gene model numbers by different mechanisms.</title>
        <authorList>
            <person name="Ali S."/>
            <person name="Shao J."/>
            <person name="Larry D.J."/>
            <person name="Kronmiller B."/>
            <person name="Shen D."/>
            <person name="Strem M.D."/>
            <person name="Melnick R.L."/>
            <person name="Guiltinan M.J."/>
            <person name="Tyler B.M."/>
            <person name="Meinhardt L.W."/>
            <person name="Bailey B.A."/>
        </authorList>
    </citation>
    <scope>NUCLEOTIDE SEQUENCE [LARGE SCALE GENOMIC DNA]</scope>
    <source>
        <strain evidence="2">zdho120</strain>
    </source>
</reference>
<evidence type="ECO:0000313" key="1">
    <source>
        <dbReference type="EMBL" id="OWZ05964.1"/>
    </source>
</evidence>
<gene>
    <name evidence="1" type="ORF">PHMEG_00021854</name>
</gene>
<dbReference type="AlphaFoldDB" id="A0A225VLJ0"/>
<proteinExistence type="predicted"/>
<accession>A0A225VLJ0</accession>